<comment type="caution">
    <text evidence="4">The sequence shown here is derived from an EMBL/GenBank/DDBJ whole genome shotgun (WGS) entry which is preliminary data.</text>
</comment>
<feature type="signal peptide" evidence="2">
    <location>
        <begin position="1"/>
        <end position="22"/>
    </location>
</feature>
<protein>
    <recommendedName>
        <fullName evidence="3">Outer membrane protein beta-barrel domain-containing protein</fullName>
    </recommendedName>
</protein>
<dbReference type="OrthoDB" id="6385920at2"/>
<dbReference type="RefSeq" id="WP_124026244.1">
    <property type="nucleotide sequence ID" value="NZ_JBHRSN010000005.1"/>
</dbReference>
<gene>
    <name evidence="4" type="ORF">DRW07_02210</name>
</gene>
<reference evidence="4 5" key="1">
    <citation type="submission" date="2018-11" db="EMBL/GenBank/DDBJ databases">
        <authorList>
            <person name="Ye M.-Q."/>
            <person name="Du Z.-J."/>
        </authorList>
    </citation>
    <scope>NUCLEOTIDE SEQUENCE [LARGE SCALE GENOMIC DNA]</scope>
    <source>
        <strain evidence="4 5">U0105</strain>
    </source>
</reference>
<dbReference type="InterPro" id="IPR027385">
    <property type="entry name" value="Beta-barrel_OMP"/>
</dbReference>
<dbReference type="AlphaFoldDB" id="A0A3N5Y324"/>
<sequence>MTKAIKLAALALTMSCAMSVSATERMYGVVGLGYADSEIANSSTSDLSYRLALGHQFDRQWYVELGYQKLVDDSGDGPGTGLTADALSISALGKAANRSGELFYRMGLANVDLKGQALVNNDDQCEVGGVIGQTADMVDVCGFDEGVFAGVVGLGFDYHLGLNTMLRLEGEYMFGEDDFSTGAVYVGIRYNFN</sequence>
<dbReference type="Gene3D" id="2.40.160.20">
    <property type="match status" value="1"/>
</dbReference>
<name>A0A3N5Y324_9ALTE</name>
<evidence type="ECO:0000313" key="5">
    <source>
        <dbReference type="Proteomes" id="UP000275281"/>
    </source>
</evidence>
<keyword evidence="1 2" id="KW-0732">Signal</keyword>
<proteinExistence type="predicted"/>
<feature type="chain" id="PRO_5017990000" description="Outer membrane protein beta-barrel domain-containing protein" evidence="2">
    <location>
        <begin position="23"/>
        <end position="193"/>
    </location>
</feature>
<dbReference type="Proteomes" id="UP000275281">
    <property type="component" value="Unassembled WGS sequence"/>
</dbReference>
<evidence type="ECO:0000256" key="2">
    <source>
        <dbReference type="SAM" id="SignalP"/>
    </source>
</evidence>
<dbReference type="InterPro" id="IPR011250">
    <property type="entry name" value="OMP/PagP_B-barrel"/>
</dbReference>
<dbReference type="Pfam" id="PF13505">
    <property type="entry name" value="OMP_b-brl"/>
    <property type="match status" value="1"/>
</dbReference>
<dbReference type="SUPFAM" id="SSF56925">
    <property type="entry name" value="OMPA-like"/>
    <property type="match status" value="1"/>
</dbReference>
<organism evidence="4 5">
    <name type="scientific">Alteromonas sediminis</name>
    <dbReference type="NCBI Taxonomy" id="2259342"/>
    <lineage>
        <taxon>Bacteria</taxon>
        <taxon>Pseudomonadati</taxon>
        <taxon>Pseudomonadota</taxon>
        <taxon>Gammaproteobacteria</taxon>
        <taxon>Alteromonadales</taxon>
        <taxon>Alteromonadaceae</taxon>
        <taxon>Alteromonas/Salinimonas group</taxon>
        <taxon>Alteromonas</taxon>
    </lineage>
</organism>
<accession>A0A3N5Y324</accession>
<evidence type="ECO:0000259" key="3">
    <source>
        <dbReference type="Pfam" id="PF13505"/>
    </source>
</evidence>
<keyword evidence="5" id="KW-1185">Reference proteome</keyword>
<evidence type="ECO:0000256" key="1">
    <source>
        <dbReference type="ARBA" id="ARBA00022729"/>
    </source>
</evidence>
<dbReference type="EMBL" id="RPOK01000001">
    <property type="protein sequence ID" value="RPJ68242.1"/>
    <property type="molecule type" value="Genomic_DNA"/>
</dbReference>
<feature type="domain" description="Outer membrane protein beta-barrel" evidence="3">
    <location>
        <begin position="8"/>
        <end position="192"/>
    </location>
</feature>
<evidence type="ECO:0000313" key="4">
    <source>
        <dbReference type="EMBL" id="RPJ68242.1"/>
    </source>
</evidence>